<feature type="transmembrane region" description="Helical" evidence="8">
    <location>
        <begin position="331"/>
        <end position="354"/>
    </location>
</feature>
<keyword evidence="6 8" id="KW-1133">Transmembrane helix</keyword>
<keyword evidence="3" id="KW-0813">Transport</keyword>
<organism evidence="10 11">
    <name type="scientific">Clostridium estertheticum</name>
    <dbReference type="NCBI Taxonomy" id="238834"/>
    <lineage>
        <taxon>Bacteria</taxon>
        <taxon>Bacillati</taxon>
        <taxon>Bacillota</taxon>
        <taxon>Clostridia</taxon>
        <taxon>Eubacteriales</taxon>
        <taxon>Clostridiaceae</taxon>
        <taxon>Clostridium</taxon>
    </lineage>
</organism>
<keyword evidence="5 8" id="KW-0812">Transmembrane</keyword>
<evidence type="ECO:0000313" key="11">
    <source>
        <dbReference type="Proteomes" id="UP000531659"/>
    </source>
</evidence>
<evidence type="ECO:0000256" key="7">
    <source>
        <dbReference type="ARBA" id="ARBA00023136"/>
    </source>
</evidence>
<comment type="caution">
    <text evidence="10">The sequence shown here is derived from an EMBL/GenBank/DDBJ whole genome shotgun (WGS) entry which is preliminary data.</text>
</comment>
<dbReference type="Pfam" id="PF07690">
    <property type="entry name" value="MFS_1"/>
    <property type="match status" value="1"/>
</dbReference>
<gene>
    <name evidence="10" type="ORF">HLQ16_06000</name>
</gene>
<feature type="transmembrane region" description="Helical" evidence="8">
    <location>
        <begin position="139"/>
        <end position="162"/>
    </location>
</feature>
<dbReference type="InterPro" id="IPR036259">
    <property type="entry name" value="MFS_trans_sf"/>
</dbReference>
<feature type="transmembrane region" description="Helical" evidence="8">
    <location>
        <begin position="482"/>
        <end position="501"/>
    </location>
</feature>
<dbReference type="Gene3D" id="1.20.1250.20">
    <property type="entry name" value="MFS general substrate transporter like domains"/>
    <property type="match status" value="1"/>
</dbReference>
<dbReference type="InterPro" id="IPR011701">
    <property type="entry name" value="MFS"/>
</dbReference>
<dbReference type="InterPro" id="IPR004638">
    <property type="entry name" value="EmrB-like"/>
</dbReference>
<dbReference type="PRINTS" id="PR01036">
    <property type="entry name" value="TCRTETB"/>
</dbReference>
<feature type="transmembrane region" description="Helical" evidence="8">
    <location>
        <begin position="168"/>
        <end position="187"/>
    </location>
</feature>
<comment type="subcellular location">
    <subcellularLocation>
        <location evidence="1">Cell membrane</location>
        <topology evidence="1">Multi-pass membrane protein</topology>
    </subcellularLocation>
</comment>
<feature type="domain" description="Major facilitator superfamily (MFS) profile" evidence="9">
    <location>
        <begin position="14"/>
        <end position="506"/>
    </location>
</feature>
<feature type="transmembrane region" description="Helical" evidence="8">
    <location>
        <begin position="105"/>
        <end position="127"/>
    </location>
</feature>
<evidence type="ECO:0000256" key="1">
    <source>
        <dbReference type="ARBA" id="ARBA00004651"/>
    </source>
</evidence>
<dbReference type="SUPFAM" id="SSF103473">
    <property type="entry name" value="MFS general substrate transporter"/>
    <property type="match status" value="1"/>
</dbReference>
<feature type="transmembrane region" description="Helical" evidence="8">
    <location>
        <begin position="52"/>
        <end position="71"/>
    </location>
</feature>
<name>A0A7Y3WS13_9CLOT</name>
<dbReference type="InterPro" id="IPR020846">
    <property type="entry name" value="MFS_dom"/>
</dbReference>
<dbReference type="PANTHER" id="PTHR42718:SF9">
    <property type="entry name" value="MAJOR FACILITATOR SUPERFAMILY MULTIDRUG TRANSPORTER MFSC"/>
    <property type="match status" value="1"/>
</dbReference>
<feature type="transmembrane region" description="Helical" evidence="8">
    <location>
        <begin position="80"/>
        <end position="99"/>
    </location>
</feature>
<evidence type="ECO:0000259" key="9">
    <source>
        <dbReference type="PROSITE" id="PS50850"/>
    </source>
</evidence>
<dbReference type="GO" id="GO:0022857">
    <property type="term" value="F:transmembrane transporter activity"/>
    <property type="evidence" value="ECO:0007669"/>
    <property type="project" value="InterPro"/>
</dbReference>
<dbReference type="AlphaFoldDB" id="A0A7Y3WS13"/>
<dbReference type="PANTHER" id="PTHR42718">
    <property type="entry name" value="MAJOR FACILITATOR SUPERFAMILY MULTIDRUG TRANSPORTER MFSC"/>
    <property type="match status" value="1"/>
</dbReference>
<dbReference type="GeneID" id="83594359"/>
<evidence type="ECO:0000256" key="5">
    <source>
        <dbReference type="ARBA" id="ARBA00022692"/>
    </source>
</evidence>
<protein>
    <submittedName>
        <fullName evidence="10">DHA2 family efflux MFS transporter permease subunit</fullName>
    </submittedName>
</protein>
<evidence type="ECO:0000256" key="2">
    <source>
        <dbReference type="ARBA" id="ARBA00008537"/>
    </source>
</evidence>
<keyword evidence="7 8" id="KW-0472">Membrane</keyword>
<dbReference type="GO" id="GO:0005886">
    <property type="term" value="C:plasma membrane"/>
    <property type="evidence" value="ECO:0007669"/>
    <property type="project" value="UniProtKB-SubCell"/>
</dbReference>
<reference evidence="10 11" key="1">
    <citation type="submission" date="2020-05" db="EMBL/GenBank/DDBJ databases">
        <title>Complete genome of Clostridium estertheticum subspecies estertheticum, isolated from Vacuum packed lamb meat from New Zealand imported to Switzerland.</title>
        <authorList>
            <person name="Wambui J."/>
            <person name="Stevens M.J.A."/>
            <person name="Stephan R."/>
        </authorList>
    </citation>
    <scope>NUCLEOTIDE SEQUENCE [LARGE SCALE GENOMIC DNA]</scope>
    <source>
        <strain evidence="10 11">CEST001</strain>
    </source>
</reference>
<evidence type="ECO:0000256" key="3">
    <source>
        <dbReference type="ARBA" id="ARBA00022448"/>
    </source>
</evidence>
<proteinExistence type="inferred from homology"/>
<sequence>MENKGNDNSNRWLVLFVVIIGTFMSVLDSSIVNIAVPTLMSVFGVDLDKIKWVLTAYTLALGVVIPFTGYLMERYDFKQIYMFALGMFSVGSLLCGLAWSNNTMIIFRIIQALGGGMIMPVGMAVVFSLFPPNERGKALGIWGVAAMVAPAIGPTLGGYLLQTTSWRLLFYINVPIGIAGVILAGIIMKKGPKKPKISFDYLGFISISISLVSLLYVLGEGTIDWANIETQMLITIGILGMVFFIINELTHDNPLLELRIFKELNFSISQGLSVITTLAMMGGMYVLPLFLQNVRGFTAMETGMIMFPSAIASGIMMPISGALFDKFGAKALTITGLIIVGIASYKFTFLSMGMSKETITMLNLIRGVGMGLCMMPVNTAGMNCIPPHLTAKASALSNTIRQVTSSLSVTIMTSLIQSRNSFNYAKLANEITPFNQVAVNYMKTLTGVYMNSGYSAANAKVAAVTAIAGGLARQAYIDAQTYAIAVTSLAIVFGIVLVLFLREKKQLPKVKSVDSMQEEMHMADILE</sequence>
<dbReference type="NCBIfam" id="TIGR00711">
    <property type="entry name" value="efflux_EmrB"/>
    <property type="match status" value="1"/>
</dbReference>
<evidence type="ECO:0000256" key="4">
    <source>
        <dbReference type="ARBA" id="ARBA00022475"/>
    </source>
</evidence>
<dbReference type="EMBL" id="JABEYB010000004">
    <property type="protein sequence ID" value="NNU75480.1"/>
    <property type="molecule type" value="Genomic_DNA"/>
</dbReference>
<evidence type="ECO:0000256" key="6">
    <source>
        <dbReference type="ARBA" id="ARBA00022989"/>
    </source>
</evidence>
<feature type="transmembrane region" description="Helical" evidence="8">
    <location>
        <begin position="199"/>
        <end position="219"/>
    </location>
</feature>
<dbReference type="PROSITE" id="PS50850">
    <property type="entry name" value="MFS"/>
    <property type="match status" value="1"/>
</dbReference>
<feature type="transmembrane region" description="Helical" evidence="8">
    <location>
        <begin position="303"/>
        <end position="324"/>
    </location>
</feature>
<accession>A0A7Y3WS13</accession>
<evidence type="ECO:0000256" key="8">
    <source>
        <dbReference type="SAM" id="Phobius"/>
    </source>
</evidence>
<comment type="similarity">
    <text evidence="2">Belongs to the major facilitator superfamily. EmrB family.</text>
</comment>
<feature type="transmembrane region" description="Helical" evidence="8">
    <location>
        <begin position="12"/>
        <end position="32"/>
    </location>
</feature>
<dbReference type="CDD" id="cd17503">
    <property type="entry name" value="MFS_LmrB_MDR_like"/>
    <property type="match status" value="1"/>
</dbReference>
<feature type="transmembrane region" description="Helical" evidence="8">
    <location>
        <begin position="231"/>
        <end position="250"/>
    </location>
</feature>
<feature type="transmembrane region" description="Helical" evidence="8">
    <location>
        <begin position="271"/>
        <end position="291"/>
    </location>
</feature>
<keyword evidence="4" id="KW-1003">Cell membrane</keyword>
<dbReference type="Proteomes" id="UP000531659">
    <property type="component" value="Unassembled WGS sequence"/>
</dbReference>
<evidence type="ECO:0000313" key="10">
    <source>
        <dbReference type="EMBL" id="NNU75480.1"/>
    </source>
</evidence>
<dbReference type="Gene3D" id="1.20.1720.10">
    <property type="entry name" value="Multidrug resistance protein D"/>
    <property type="match status" value="1"/>
</dbReference>
<dbReference type="RefSeq" id="WP_171296245.1">
    <property type="nucleotide sequence ID" value="NZ_CP077615.1"/>
</dbReference>